<feature type="domain" description="Heterokaryon incompatibility" evidence="1">
    <location>
        <begin position="3"/>
        <end position="102"/>
    </location>
</feature>
<dbReference type="AlphaFoldDB" id="A0A395GKB4"/>
<accession>A0A395GKB4</accession>
<dbReference type="PANTHER" id="PTHR33112:SF12">
    <property type="entry name" value="HETEROKARYON INCOMPATIBILITY DOMAIN-CONTAINING PROTEIN"/>
    <property type="match status" value="1"/>
</dbReference>
<dbReference type="EMBL" id="KZ824483">
    <property type="protein sequence ID" value="RAK95909.1"/>
    <property type="molecule type" value="Genomic_DNA"/>
</dbReference>
<dbReference type="Proteomes" id="UP000249402">
    <property type="component" value="Unassembled WGS sequence"/>
</dbReference>
<dbReference type="InterPro" id="IPR010730">
    <property type="entry name" value="HET"/>
</dbReference>
<dbReference type="PANTHER" id="PTHR33112">
    <property type="entry name" value="DOMAIN PROTEIN, PUTATIVE-RELATED"/>
    <property type="match status" value="1"/>
</dbReference>
<name>A0A395GKB4_9EURO</name>
<protein>
    <submittedName>
        <fullName evidence="2">HET-domain-containing protein</fullName>
    </submittedName>
</protein>
<evidence type="ECO:0000259" key="1">
    <source>
        <dbReference type="Pfam" id="PF06985"/>
    </source>
</evidence>
<dbReference type="RefSeq" id="XP_025570237.1">
    <property type="nucleotide sequence ID" value="XM_025721766.1"/>
</dbReference>
<keyword evidence="3" id="KW-1185">Reference proteome</keyword>
<evidence type="ECO:0000313" key="3">
    <source>
        <dbReference type="Proteomes" id="UP000249402"/>
    </source>
</evidence>
<proteinExistence type="predicted"/>
<gene>
    <name evidence="2" type="ORF">BO80DRAFT_449774</name>
</gene>
<dbReference type="GeneID" id="37226631"/>
<sequence length="460" mass="52089">MVLVQELHERYLWVDRLCLIQDNLSKHDGIRNMGSIYSHALLTIIALSGEDANHGLPGVFPGSRPPQMIQRVKGVHLMPALPDLQYALEASLHTTRGWTFPEVLLSSRRLFVSDRQVYFNCQKGIVRGEDSCQEHDPSFEAVYGLASQSGLYGGLVKSYTRRSLTYDTDIVDAFSGISSLLSREDQMNRRGELAAGLPLLNFLPHLLWVPENSLVRRPPRTSDQLEDHFPSWSWIGWRGPVSYELLRLTSTIPRRPLKSFLAPCPMKYIQPNGTQAIVYQPDQGAERNRCSCTTWKRINHDPHAGMPTSLDELADPIVTHLRGRHILRFRTLTLPAASFSCMEEEDDGDGEDASDCPRLLYHGQVCGSIIGQPSADVASNLPRYKWILLCYVQGLVFIIFDLMRMRGIDHDSENPESCRCVLFFLLVEPREGLWERVALAIMNPGVFEGTNFQWEDIQLA</sequence>
<evidence type="ECO:0000313" key="2">
    <source>
        <dbReference type="EMBL" id="RAK95909.1"/>
    </source>
</evidence>
<organism evidence="2 3">
    <name type="scientific">Aspergillus ibericus CBS 121593</name>
    <dbReference type="NCBI Taxonomy" id="1448316"/>
    <lineage>
        <taxon>Eukaryota</taxon>
        <taxon>Fungi</taxon>
        <taxon>Dikarya</taxon>
        <taxon>Ascomycota</taxon>
        <taxon>Pezizomycotina</taxon>
        <taxon>Eurotiomycetes</taxon>
        <taxon>Eurotiomycetidae</taxon>
        <taxon>Eurotiales</taxon>
        <taxon>Aspergillaceae</taxon>
        <taxon>Aspergillus</taxon>
        <taxon>Aspergillus subgen. Circumdati</taxon>
    </lineage>
</organism>
<dbReference type="STRING" id="1448316.A0A395GKB4"/>
<dbReference type="VEuPathDB" id="FungiDB:BO80DRAFT_449774"/>
<reference evidence="2 3" key="1">
    <citation type="submission" date="2018-02" db="EMBL/GenBank/DDBJ databases">
        <title>The genomes of Aspergillus section Nigri reveals drivers in fungal speciation.</title>
        <authorList>
            <consortium name="DOE Joint Genome Institute"/>
            <person name="Vesth T.C."/>
            <person name="Nybo J."/>
            <person name="Theobald S."/>
            <person name="Brandl J."/>
            <person name="Frisvad J.C."/>
            <person name="Nielsen K.F."/>
            <person name="Lyhne E.K."/>
            <person name="Kogle M.E."/>
            <person name="Kuo A."/>
            <person name="Riley R."/>
            <person name="Clum A."/>
            <person name="Nolan M."/>
            <person name="Lipzen A."/>
            <person name="Salamov A."/>
            <person name="Henrissat B."/>
            <person name="Wiebenga A."/>
            <person name="De vries R.P."/>
            <person name="Grigoriev I.V."/>
            <person name="Mortensen U.H."/>
            <person name="Andersen M.R."/>
            <person name="Baker S.E."/>
        </authorList>
    </citation>
    <scope>NUCLEOTIDE SEQUENCE [LARGE SCALE GENOMIC DNA]</scope>
    <source>
        <strain evidence="2 3">CBS 121593</strain>
    </source>
</reference>
<dbReference type="OrthoDB" id="5135333at2759"/>
<dbReference type="Pfam" id="PF06985">
    <property type="entry name" value="HET"/>
    <property type="match status" value="1"/>
</dbReference>